<keyword evidence="2" id="KW-0732">Signal</keyword>
<comment type="caution">
    <text evidence="3">The sequence shown here is derived from an EMBL/GenBank/DDBJ whole genome shotgun (WGS) entry which is preliminary data.</text>
</comment>
<dbReference type="SUPFAM" id="SSF50969">
    <property type="entry name" value="YVTN repeat-like/Quinoprotein amine dehydrogenase"/>
    <property type="match status" value="1"/>
</dbReference>
<keyword evidence="1" id="KW-0472">Membrane</keyword>
<keyword evidence="1" id="KW-1133">Transmembrane helix</keyword>
<dbReference type="Proteomes" id="UP000681722">
    <property type="component" value="Unassembled WGS sequence"/>
</dbReference>
<dbReference type="InterPro" id="IPR011044">
    <property type="entry name" value="Quino_amine_DH_bsu"/>
</dbReference>
<evidence type="ECO:0000313" key="5">
    <source>
        <dbReference type="Proteomes" id="UP000663829"/>
    </source>
</evidence>
<gene>
    <name evidence="3" type="ORF">GPM918_LOCUS15281</name>
    <name evidence="4" type="ORF">SRO942_LOCUS15281</name>
</gene>
<feature type="chain" id="PRO_5036410285" evidence="2">
    <location>
        <begin position="19"/>
        <end position="367"/>
    </location>
</feature>
<feature type="signal peptide" evidence="2">
    <location>
        <begin position="1"/>
        <end position="18"/>
    </location>
</feature>
<reference evidence="3" key="1">
    <citation type="submission" date="2021-02" db="EMBL/GenBank/DDBJ databases">
        <authorList>
            <person name="Nowell W R."/>
        </authorList>
    </citation>
    <scope>NUCLEOTIDE SEQUENCE</scope>
</reference>
<organism evidence="3 5">
    <name type="scientific">Didymodactylos carnosus</name>
    <dbReference type="NCBI Taxonomy" id="1234261"/>
    <lineage>
        <taxon>Eukaryota</taxon>
        <taxon>Metazoa</taxon>
        <taxon>Spiralia</taxon>
        <taxon>Gnathifera</taxon>
        <taxon>Rotifera</taxon>
        <taxon>Eurotatoria</taxon>
        <taxon>Bdelloidea</taxon>
        <taxon>Philodinida</taxon>
        <taxon>Philodinidae</taxon>
        <taxon>Didymodactylos</taxon>
    </lineage>
</organism>
<name>A0A814IYV7_9BILA</name>
<dbReference type="AlphaFoldDB" id="A0A814IYV7"/>
<dbReference type="EMBL" id="CAJNOQ010003818">
    <property type="protein sequence ID" value="CAF1031066.1"/>
    <property type="molecule type" value="Genomic_DNA"/>
</dbReference>
<proteinExistence type="predicted"/>
<evidence type="ECO:0000256" key="1">
    <source>
        <dbReference type="SAM" id="Phobius"/>
    </source>
</evidence>
<dbReference type="Proteomes" id="UP000663829">
    <property type="component" value="Unassembled WGS sequence"/>
</dbReference>
<sequence length="367" mass="40613">MAIVVFLFFVLTVVPIQADIPMIPFISVSSQQFTINCSRIDHAVMSDDLTTMYACCSFDNYITAVNMSVTPPNVTHYIYAYAPRTPVFLTGHNLYAYTVDGYVVVRAINHSLLANISGYPHADNMAYDVLTDSLYVAFNGSSVDCINVTGLSFLRCNSMSTVTGLPGVEQIIPDLNHRRLFVATPGNNSGAVAVVTLSNTTTTIKLLQLPSSCVDDTSLAYIDSVDLIYVVCRNPNSLSILRPDGTLFQSFSNSSTLPNNNDDLWFDNINNRLYISGNSFISSYSLNTSNGYLKQLQNTPADPTTRTSLWIPSQQRFYTFPRYNSSPITVGAFIVNSNFNEGLVQKPTLFYLLMGMLLCMYLSFIIV</sequence>
<dbReference type="EMBL" id="CAJOBC010003818">
    <property type="protein sequence ID" value="CAF3801868.1"/>
    <property type="molecule type" value="Genomic_DNA"/>
</dbReference>
<protein>
    <submittedName>
        <fullName evidence="3">Uncharacterized protein</fullName>
    </submittedName>
</protein>
<accession>A0A814IYV7</accession>
<keyword evidence="1" id="KW-0812">Transmembrane</keyword>
<evidence type="ECO:0000256" key="2">
    <source>
        <dbReference type="SAM" id="SignalP"/>
    </source>
</evidence>
<evidence type="ECO:0000313" key="4">
    <source>
        <dbReference type="EMBL" id="CAF3801868.1"/>
    </source>
</evidence>
<feature type="transmembrane region" description="Helical" evidence="1">
    <location>
        <begin position="348"/>
        <end position="366"/>
    </location>
</feature>
<keyword evidence="5" id="KW-1185">Reference proteome</keyword>
<evidence type="ECO:0000313" key="3">
    <source>
        <dbReference type="EMBL" id="CAF1031066.1"/>
    </source>
</evidence>